<sequence>MSSRHSEADEPSLVTDPRLIGQIESENALAQYDEAMSLLERKLATGERRIRQYEILSLHRTLMDRISASAGNFRPAGVKIRGSAHEPPRADEVPRHVEELCDYVNENWERRTSLHLASYALWRINWIHPFADGNGRTARIVSYLILCLHSGTRLPGTLTIPEQISRNKAPYYAALEHADARSVAGDVDVSHLEDLVSKCLATQLLDFYQKVSGQPVGANLDAQTRHELDRVLATVEKPASFAAGPAEPIVVDEASRRGIIGWFEKHPAITAGLAALLAALILGTFTLLAG</sequence>
<feature type="binding site" evidence="10">
    <location>
        <begin position="132"/>
        <end position="139"/>
    </location>
    <ligand>
        <name>ATP</name>
        <dbReference type="ChEBI" id="CHEBI:30616"/>
    </ligand>
</feature>
<evidence type="ECO:0000256" key="8">
    <source>
        <dbReference type="ARBA" id="ARBA00023136"/>
    </source>
</evidence>
<evidence type="ECO:0000256" key="10">
    <source>
        <dbReference type="PIRSR" id="PIRSR640198-2"/>
    </source>
</evidence>
<evidence type="ECO:0000256" key="6">
    <source>
        <dbReference type="ARBA" id="ARBA00022840"/>
    </source>
</evidence>
<keyword evidence="7 12" id="KW-1133">Transmembrane helix</keyword>
<feature type="binding site" evidence="10">
    <location>
        <begin position="171"/>
        <end position="172"/>
    </location>
    <ligand>
        <name>ATP</name>
        <dbReference type="ChEBI" id="CHEBI:30616"/>
    </ligand>
</feature>
<organism evidence="14 15">
    <name type="scientific">Salinarimonas ramus</name>
    <dbReference type="NCBI Taxonomy" id="690164"/>
    <lineage>
        <taxon>Bacteria</taxon>
        <taxon>Pseudomonadati</taxon>
        <taxon>Pseudomonadota</taxon>
        <taxon>Alphaproteobacteria</taxon>
        <taxon>Hyphomicrobiales</taxon>
        <taxon>Salinarimonadaceae</taxon>
        <taxon>Salinarimonas</taxon>
    </lineage>
</organism>
<keyword evidence="15" id="KW-1185">Reference proteome</keyword>
<dbReference type="GO" id="GO:0016020">
    <property type="term" value="C:membrane"/>
    <property type="evidence" value="ECO:0007669"/>
    <property type="project" value="UniProtKB-SubCell"/>
</dbReference>
<keyword evidence="4 10" id="KW-0547">Nucleotide-binding</keyword>
<dbReference type="PANTHER" id="PTHR13504">
    <property type="entry name" value="FIDO DOMAIN-CONTAINING PROTEIN DDB_G0283145"/>
    <property type="match status" value="1"/>
</dbReference>
<keyword evidence="3" id="KW-0677">Repeat</keyword>
<dbReference type="GO" id="GO:0005524">
    <property type="term" value="F:ATP binding"/>
    <property type="evidence" value="ECO:0007669"/>
    <property type="project" value="UniProtKB-KW"/>
</dbReference>
<evidence type="ECO:0000256" key="4">
    <source>
        <dbReference type="ARBA" id="ARBA00022741"/>
    </source>
</evidence>
<dbReference type="InterPro" id="IPR040198">
    <property type="entry name" value="Fido_containing"/>
</dbReference>
<evidence type="ECO:0000256" key="3">
    <source>
        <dbReference type="ARBA" id="ARBA00022737"/>
    </source>
</evidence>
<keyword evidence="11" id="KW-0175">Coiled coil</keyword>
<dbReference type="Proteomes" id="UP000600449">
    <property type="component" value="Unassembled WGS sequence"/>
</dbReference>
<gene>
    <name evidence="14" type="ORF">GCM10011322_41280</name>
</gene>
<evidence type="ECO:0000256" key="9">
    <source>
        <dbReference type="PIRSR" id="PIRSR640198-1"/>
    </source>
</evidence>
<evidence type="ECO:0000256" key="5">
    <source>
        <dbReference type="ARBA" id="ARBA00022803"/>
    </source>
</evidence>
<dbReference type="AlphaFoldDB" id="A0A917V8N3"/>
<evidence type="ECO:0000256" key="7">
    <source>
        <dbReference type="ARBA" id="ARBA00022989"/>
    </source>
</evidence>
<feature type="active site" evidence="9">
    <location>
        <position position="128"/>
    </location>
</feature>
<keyword evidence="5" id="KW-0802">TPR repeat</keyword>
<dbReference type="PANTHER" id="PTHR13504:SF34">
    <property type="entry name" value="PROTEIN ADENYLYLTRANSFERASE FICD"/>
    <property type="match status" value="1"/>
</dbReference>
<feature type="domain" description="Fido" evidence="13">
    <location>
        <begin position="50"/>
        <end position="198"/>
    </location>
</feature>
<dbReference type="PROSITE" id="PS51459">
    <property type="entry name" value="FIDO"/>
    <property type="match status" value="1"/>
</dbReference>
<dbReference type="Gene3D" id="1.10.3290.10">
    <property type="entry name" value="Fido-like domain"/>
    <property type="match status" value="1"/>
</dbReference>
<feature type="coiled-coil region" evidence="11">
    <location>
        <begin position="29"/>
        <end position="56"/>
    </location>
</feature>
<dbReference type="Pfam" id="PF02661">
    <property type="entry name" value="Fic"/>
    <property type="match status" value="1"/>
</dbReference>
<evidence type="ECO:0000259" key="13">
    <source>
        <dbReference type="PROSITE" id="PS51459"/>
    </source>
</evidence>
<evidence type="ECO:0000313" key="14">
    <source>
        <dbReference type="EMBL" id="GGK49969.1"/>
    </source>
</evidence>
<evidence type="ECO:0000256" key="12">
    <source>
        <dbReference type="SAM" id="Phobius"/>
    </source>
</evidence>
<comment type="caution">
    <text evidence="14">The sequence shown here is derived from an EMBL/GenBank/DDBJ whole genome shotgun (WGS) entry which is preliminary data.</text>
</comment>
<evidence type="ECO:0000256" key="1">
    <source>
        <dbReference type="ARBA" id="ARBA00004167"/>
    </source>
</evidence>
<dbReference type="EMBL" id="BMMF01000014">
    <property type="protein sequence ID" value="GGK49969.1"/>
    <property type="molecule type" value="Genomic_DNA"/>
</dbReference>
<protein>
    <recommendedName>
        <fullName evidence="13">Fido domain-containing protein</fullName>
    </recommendedName>
</protein>
<dbReference type="RefSeq" id="WP_188915153.1">
    <property type="nucleotide sequence ID" value="NZ_BMMF01000014.1"/>
</dbReference>
<keyword evidence="8 12" id="KW-0472">Membrane</keyword>
<dbReference type="InterPro" id="IPR003812">
    <property type="entry name" value="Fido"/>
</dbReference>
<dbReference type="SUPFAM" id="SSF140931">
    <property type="entry name" value="Fic-like"/>
    <property type="match status" value="1"/>
</dbReference>
<dbReference type="InterPro" id="IPR036597">
    <property type="entry name" value="Fido-like_dom_sf"/>
</dbReference>
<keyword evidence="2 12" id="KW-0812">Transmembrane</keyword>
<evidence type="ECO:0000256" key="11">
    <source>
        <dbReference type="SAM" id="Coils"/>
    </source>
</evidence>
<keyword evidence="6 10" id="KW-0067">ATP-binding</keyword>
<name>A0A917V8N3_9HYPH</name>
<evidence type="ECO:0000256" key="2">
    <source>
        <dbReference type="ARBA" id="ARBA00022692"/>
    </source>
</evidence>
<feature type="transmembrane region" description="Helical" evidence="12">
    <location>
        <begin position="268"/>
        <end position="289"/>
    </location>
</feature>
<evidence type="ECO:0000313" key="15">
    <source>
        <dbReference type="Proteomes" id="UP000600449"/>
    </source>
</evidence>
<accession>A0A917V8N3</accession>
<reference evidence="14 15" key="1">
    <citation type="journal article" date="2014" name="Int. J. Syst. Evol. Microbiol.">
        <title>Complete genome sequence of Corynebacterium casei LMG S-19264T (=DSM 44701T), isolated from a smear-ripened cheese.</title>
        <authorList>
            <consortium name="US DOE Joint Genome Institute (JGI-PGF)"/>
            <person name="Walter F."/>
            <person name="Albersmeier A."/>
            <person name="Kalinowski J."/>
            <person name="Ruckert C."/>
        </authorList>
    </citation>
    <scope>NUCLEOTIDE SEQUENCE [LARGE SCALE GENOMIC DNA]</scope>
    <source>
        <strain evidence="14 15">CGMCC 1.9161</strain>
    </source>
</reference>
<proteinExistence type="predicted"/>
<comment type="subcellular location">
    <subcellularLocation>
        <location evidence="1">Membrane</location>
        <topology evidence="1">Single-pass membrane protein</topology>
    </subcellularLocation>
</comment>